<accession>A0A6A6BUA2</accession>
<dbReference type="GO" id="GO:0008301">
    <property type="term" value="F:DNA binding, bending"/>
    <property type="evidence" value="ECO:0007669"/>
    <property type="project" value="InterPro"/>
</dbReference>
<keyword evidence="3 7" id="KW-0238">DNA-binding</keyword>
<keyword evidence="10" id="KW-1185">Reference proteome</keyword>
<dbReference type="InterPro" id="IPR006856">
    <property type="entry name" value="MATalpha_HMGbox"/>
</dbReference>
<dbReference type="GO" id="GO:0045895">
    <property type="term" value="P:positive regulation of mating-type specific transcription, DNA-templated"/>
    <property type="evidence" value="ECO:0007669"/>
    <property type="project" value="InterPro"/>
</dbReference>
<evidence type="ECO:0000256" key="7">
    <source>
        <dbReference type="RuleBase" id="RU003516"/>
    </source>
</evidence>
<evidence type="ECO:0000256" key="3">
    <source>
        <dbReference type="ARBA" id="ARBA00023125"/>
    </source>
</evidence>
<dbReference type="PROSITE" id="PS51325">
    <property type="entry name" value="ALPHA_BOX"/>
    <property type="match status" value="1"/>
</dbReference>
<dbReference type="RefSeq" id="XP_033401930.1">
    <property type="nucleotide sequence ID" value="XM_033535908.1"/>
</dbReference>
<keyword evidence="4 7" id="KW-0804">Transcription</keyword>
<evidence type="ECO:0000313" key="9">
    <source>
        <dbReference type="EMBL" id="KAF2146221.1"/>
    </source>
</evidence>
<dbReference type="OrthoDB" id="5398665at2759"/>
<evidence type="ECO:0000256" key="2">
    <source>
        <dbReference type="ARBA" id="ARBA00023015"/>
    </source>
</evidence>
<evidence type="ECO:0000256" key="1">
    <source>
        <dbReference type="ARBA" id="ARBA00015083"/>
    </source>
</evidence>
<organism evidence="9 10">
    <name type="scientific">Aplosporella prunicola CBS 121167</name>
    <dbReference type="NCBI Taxonomy" id="1176127"/>
    <lineage>
        <taxon>Eukaryota</taxon>
        <taxon>Fungi</taxon>
        <taxon>Dikarya</taxon>
        <taxon>Ascomycota</taxon>
        <taxon>Pezizomycotina</taxon>
        <taxon>Dothideomycetes</taxon>
        <taxon>Dothideomycetes incertae sedis</taxon>
        <taxon>Botryosphaeriales</taxon>
        <taxon>Aplosporellaceae</taxon>
        <taxon>Aplosporella</taxon>
    </lineage>
</organism>
<feature type="non-terminal residue" evidence="9">
    <location>
        <position position="125"/>
    </location>
</feature>
<feature type="non-terminal residue" evidence="9">
    <location>
        <position position="1"/>
    </location>
</feature>
<dbReference type="GeneID" id="54293404"/>
<comment type="similarity">
    <text evidence="7">Belongs to the MATALPHA1 family.</text>
</comment>
<keyword evidence="2 7" id="KW-0805">Transcription regulation</keyword>
<keyword evidence="5 7" id="KW-0539">Nucleus</keyword>
<evidence type="ECO:0000256" key="4">
    <source>
        <dbReference type="ARBA" id="ARBA00023163"/>
    </source>
</evidence>
<reference evidence="9" key="1">
    <citation type="journal article" date="2020" name="Stud. Mycol.">
        <title>101 Dothideomycetes genomes: a test case for predicting lifestyles and emergence of pathogens.</title>
        <authorList>
            <person name="Haridas S."/>
            <person name="Albert R."/>
            <person name="Binder M."/>
            <person name="Bloem J."/>
            <person name="Labutti K."/>
            <person name="Salamov A."/>
            <person name="Andreopoulos B."/>
            <person name="Baker S."/>
            <person name="Barry K."/>
            <person name="Bills G."/>
            <person name="Bluhm B."/>
            <person name="Cannon C."/>
            <person name="Castanera R."/>
            <person name="Culley D."/>
            <person name="Daum C."/>
            <person name="Ezra D."/>
            <person name="Gonzalez J."/>
            <person name="Henrissat B."/>
            <person name="Kuo A."/>
            <person name="Liang C."/>
            <person name="Lipzen A."/>
            <person name="Lutzoni F."/>
            <person name="Magnuson J."/>
            <person name="Mondo S."/>
            <person name="Nolan M."/>
            <person name="Ohm R."/>
            <person name="Pangilinan J."/>
            <person name="Park H.-J."/>
            <person name="Ramirez L."/>
            <person name="Alfaro M."/>
            <person name="Sun H."/>
            <person name="Tritt A."/>
            <person name="Yoshinaga Y."/>
            <person name="Zwiers L.-H."/>
            <person name="Turgeon B."/>
            <person name="Goodwin S."/>
            <person name="Spatafora J."/>
            <person name="Crous P."/>
            <person name="Grigoriev I."/>
        </authorList>
    </citation>
    <scope>NUCLEOTIDE SEQUENCE</scope>
    <source>
        <strain evidence="9">CBS 121167</strain>
    </source>
</reference>
<dbReference type="AlphaFoldDB" id="A0A6A6BUA2"/>
<evidence type="ECO:0000259" key="8">
    <source>
        <dbReference type="PROSITE" id="PS51325"/>
    </source>
</evidence>
<gene>
    <name evidence="9" type="ORF">K452DRAFT_194139</name>
</gene>
<proteinExistence type="inferred from homology"/>
<dbReference type="GO" id="GO:0005634">
    <property type="term" value="C:nucleus"/>
    <property type="evidence" value="ECO:0007669"/>
    <property type="project" value="UniProtKB-SubCell"/>
</dbReference>
<name>A0A6A6BUA2_9PEZI</name>
<evidence type="ECO:0000313" key="10">
    <source>
        <dbReference type="Proteomes" id="UP000799438"/>
    </source>
</evidence>
<evidence type="ECO:0000256" key="6">
    <source>
        <dbReference type="ARBA" id="ARBA00035106"/>
    </source>
</evidence>
<comment type="subcellular location">
    <subcellularLocation>
        <location evidence="7">Nucleus</location>
    </subcellularLocation>
</comment>
<dbReference type="Pfam" id="PF04769">
    <property type="entry name" value="MATalpha_HMGbox"/>
    <property type="match status" value="1"/>
</dbReference>
<dbReference type="EMBL" id="ML995476">
    <property type="protein sequence ID" value="KAF2146221.1"/>
    <property type="molecule type" value="Genomic_DNA"/>
</dbReference>
<evidence type="ECO:0000256" key="5">
    <source>
        <dbReference type="ARBA" id="ARBA00023242"/>
    </source>
</evidence>
<dbReference type="Proteomes" id="UP000799438">
    <property type="component" value="Unassembled WGS sequence"/>
</dbReference>
<protein>
    <recommendedName>
        <fullName evidence="1">Mating-type protein MAT-1</fullName>
    </recommendedName>
</protein>
<comment type="function">
    <text evidence="6">Mating type proteins are sequence specific DNA-binding proteins that act as master switches in fungal differentiation by controlling gene expression in a cell type-specific fashion. Transcriptional activator that induces the transcription of alpha-specific genes.</text>
</comment>
<sequence length="125" mass="14363">KRPLNGWMAFRAYYSPLFTSLQQKQISGFVSTMWQNDPFQAKWAITAKAYSKLRDAFGKDHAPLDRYFKIACPEIGIISPGQYMEMLGWEVSLSDGERKISRRFTPDISSFPEELRTTSLSADEL</sequence>
<feature type="domain" description="Alpha box" evidence="8">
    <location>
        <begin position="1"/>
        <end position="54"/>
    </location>
</feature>